<keyword evidence="2" id="KW-0040">ANK repeat</keyword>
<dbReference type="SUPFAM" id="SSF52540">
    <property type="entry name" value="P-loop containing nucleoside triphosphate hydrolases"/>
    <property type="match status" value="1"/>
</dbReference>
<comment type="caution">
    <text evidence="5">The sequence shown here is derived from an EMBL/GenBank/DDBJ whole genome shotgun (WGS) entry which is preliminary data.</text>
</comment>
<sequence>MTNTEQGAERLNTNQDHQDRFQILKWINLLTWISPHDSTLDQHTFLSRKEPGTGGWLLESDEYKDWKTTKGQTLFCPGIPGAGKTILSVILIEDLENQFRHDPNVGVAYFYLNHHLEADQSVVQVLASLLRQLVAGRRDIPKEIQEMYDMRTEKVYKPKFDAIYKAIRSVAGLYEKVFVVIDALDECPEVDGRRSELLKAIAQLQVDISTNLLCTSRHIPDIEACFTKSTLVEVRATENDVRAYLDSHLDRLPGFVARSRHLQDEVKEAIVRAVDGRFLLAYFHLESLAYKRSPKALRAALTTLPSGSDACHQIYQDTIHHALMWIVYTKKPLTTLQLREALAVEENDPDIDIDNLPEIGDIITACGGLVAVNKGADMFQLSHHTVQEFFEQMQGTWIPDANSRITRVCLTYLSFLPFHEGPSESCSEFEKRLDNYSLYGYAARYWGLHAHRVPPSEVFAFFDQDHAFQASHQAFLVMDGRSSQLIDLDKRLQQPTTGLHVCACFGLLDAMHELNQPDTVDLQDAFGLTPLAVAARYGQLTSMQLLLEHGANANAVDGMGEGARSPLYWAAKSGKEGCVRLILEKLYPDSAYGRVLLTWVVSEGHTSIVKLLLDMPGVDLSPQDKHDCLYEAILNNDLESVRLLVSRVDIDLSFQYESPIGLHSHLELAIMFKRPEVFEILIESGKGDFTARGIGGWTLPHLCVVYNSTEVARVLLRTVDVDKDAKDDRGMTPLSLATRVGNVQIAKMLSAKSSHGS</sequence>
<evidence type="ECO:0000256" key="1">
    <source>
        <dbReference type="ARBA" id="ARBA00022737"/>
    </source>
</evidence>
<dbReference type="OrthoDB" id="1577640at2759"/>
<keyword evidence="6" id="KW-1185">Reference proteome</keyword>
<dbReference type="PROSITE" id="PS50088">
    <property type="entry name" value="ANK_REPEAT"/>
    <property type="match status" value="1"/>
</dbReference>
<evidence type="ECO:0000313" key="6">
    <source>
        <dbReference type="Proteomes" id="UP000622797"/>
    </source>
</evidence>
<evidence type="ECO:0008006" key="7">
    <source>
        <dbReference type="Google" id="ProtNLM"/>
    </source>
</evidence>
<keyword evidence="1" id="KW-0677">Repeat</keyword>
<dbReference type="Pfam" id="PF24883">
    <property type="entry name" value="NPHP3_N"/>
    <property type="match status" value="1"/>
</dbReference>
<reference evidence="5" key="1">
    <citation type="journal article" date="2020" name="BMC Genomics">
        <title>Correction to: Identification and distribution of gene clusters required for synthesis of sphingolipid metabolism inhibitors in diverse species of the filamentous fungus Fusarium.</title>
        <authorList>
            <person name="Kim H.S."/>
            <person name="Lohmar J.M."/>
            <person name="Busman M."/>
            <person name="Brown D.W."/>
            <person name="Naumann T.A."/>
            <person name="Divon H.H."/>
            <person name="Lysoe E."/>
            <person name="Uhlig S."/>
            <person name="Proctor R.H."/>
        </authorList>
    </citation>
    <scope>NUCLEOTIDE SEQUENCE</scope>
    <source>
        <strain evidence="5">NRRL 20472</strain>
    </source>
</reference>
<dbReference type="InterPro" id="IPR002110">
    <property type="entry name" value="Ankyrin_rpt"/>
</dbReference>
<dbReference type="Gene3D" id="1.25.40.20">
    <property type="entry name" value="Ankyrin repeat-containing domain"/>
    <property type="match status" value="1"/>
</dbReference>
<dbReference type="Proteomes" id="UP000622797">
    <property type="component" value="Unassembled WGS sequence"/>
</dbReference>
<dbReference type="Pfam" id="PF12796">
    <property type="entry name" value="Ank_2"/>
    <property type="match status" value="2"/>
</dbReference>
<dbReference type="PROSITE" id="PS50297">
    <property type="entry name" value="ANK_REP_REGION"/>
    <property type="match status" value="1"/>
</dbReference>
<protein>
    <recommendedName>
        <fullName evidence="7">NACHT domain-containing protein</fullName>
    </recommendedName>
</protein>
<feature type="domain" description="GPI inositol-deacylase winged helix" evidence="3">
    <location>
        <begin position="320"/>
        <end position="390"/>
    </location>
</feature>
<dbReference type="InterPro" id="IPR056884">
    <property type="entry name" value="NPHP3-like_N"/>
</dbReference>
<dbReference type="InterPro" id="IPR054471">
    <property type="entry name" value="GPIID_WHD"/>
</dbReference>
<dbReference type="PANTHER" id="PTHR10039">
    <property type="entry name" value="AMELOGENIN"/>
    <property type="match status" value="1"/>
</dbReference>
<dbReference type="Pfam" id="PF22939">
    <property type="entry name" value="WHD_GPIID"/>
    <property type="match status" value="1"/>
</dbReference>
<dbReference type="PANTHER" id="PTHR10039:SF15">
    <property type="entry name" value="NACHT DOMAIN-CONTAINING PROTEIN"/>
    <property type="match status" value="1"/>
</dbReference>
<dbReference type="AlphaFoldDB" id="A0A8H4UBR9"/>
<evidence type="ECO:0000259" key="3">
    <source>
        <dbReference type="Pfam" id="PF22939"/>
    </source>
</evidence>
<dbReference type="EMBL" id="JABEXW010000028">
    <property type="protein sequence ID" value="KAF4973152.1"/>
    <property type="molecule type" value="Genomic_DNA"/>
</dbReference>
<evidence type="ECO:0000256" key="2">
    <source>
        <dbReference type="PROSITE-ProRule" id="PRU00023"/>
    </source>
</evidence>
<name>A0A8H4UBR9_9HYPO</name>
<evidence type="ECO:0000259" key="4">
    <source>
        <dbReference type="Pfam" id="PF24883"/>
    </source>
</evidence>
<dbReference type="SMART" id="SM00248">
    <property type="entry name" value="ANK"/>
    <property type="match status" value="7"/>
</dbReference>
<feature type="domain" description="Nephrocystin 3-like N-terminal" evidence="4">
    <location>
        <begin position="52"/>
        <end position="217"/>
    </location>
</feature>
<accession>A0A8H4UBR9</accession>
<gene>
    <name evidence="5" type="ORF">FSARC_496</name>
</gene>
<dbReference type="InterPro" id="IPR027417">
    <property type="entry name" value="P-loop_NTPase"/>
</dbReference>
<dbReference type="InterPro" id="IPR036770">
    <property type="entry name" value="Ankyrin_rpt-contain_sf"/>
</dbReference>
<evidence type="ECO:0000313" key="5">
    <source>
        <dbReference type="EMBL" id="KAF4973152.1"/>
    </source>
</evidence>
<dbReference type="Gene3D" id="3.40.50.300">
    <property type="entry name" value="P-loop containing nucleotide triphosphate hydrolases"/>
    <property type="match status" value="1"/>
</dbReference>
<proteinExistence type="predicted"/>
<reference evidence="5" key="2">
    <citation type="submission" date="2020-05" db="EMBL/GenBank/DDBJ databases">
        <authorList>
            <person name="Kim H.-S."/>
            <person name="Proctor R.H."/>
            <person name="Brown D.W."/>
        </authorList>
    </citation>
    <scope>NUCLEOTIDE SEQUENCE</scope>
    <source>
        <strain evidence="5">NRRL 20472</strain>
    </source>
</reference>
<dbReference type="SUPFAM" id="SSF48403">
    <property type="entry name" value="Ankyrin repeat"/>
    <property type="match status" value="1"/>
</dbReference>
<organism evidence="5 6">
    <name type="scientific">Fusarium sarcochroum</name>
    <dbReference type="NCBI Taxonomy" id="1208366"/>
    <lineage>
        <taxon>Eukaryota</taxon>
        <taxon>Fungi</taxon>
        <taxon>Dikarya</taxon>
        <taxon>Ascomycota</taxon>
        <taxon>Pezizomycotina</taxon>
        <taxon>Sordariomycetes</taxon>
        <taxon>Hypocreomycetidae</taxon>
        <taxon>Hypocreales</taxon>
        <taxon>Nectriaceae</taxon>
        <taxon>Fusarium</taxon>
        <taxon>Fusarium lateritium species complex</taxon>
    </lineage>
</organism>
<feature type="repeat" description="ANK" evidence="2">
    <location>
        <begin position="526"/>
        <end position="558"/>
    </location>
</feature>